<gene>
    <name evidence="1" type="ORF">DIABBA_LOCUS340</name>
</gene>
<reference evidence="1" key="1">
    <citation type="submission" date="2022-01" db="EMBL/GenBank/DDBJ databases">
        <authorList>
            <person name="King R."/>
        </authorList>
    </citation>
    <scope>NUCLEOTIDE SEQUENCE</scope>
</reference>
<dbReference type="EMBL" id="OU898276">
    <property type="protein sequence ID" value="CAG9826201.1"/>
    <property type="molecule type" value="Genomic_DNA"/>
</dbReference>
<evidence type="ECO:0000313" key="2">
    <source>
        <dbReference type="Proteomes" id="UP001153709"/>
    </source>
</evidence>
<organism evidence="1 2">
    <name type="scientific">Diabrotica balteata</name>
    <name type="common">Banded cucumber beetle</name>
    <dbReference type="NCBI Taxonomy" id="107213"/>
    <lineage>
        <taxon>Eukaryota</taxon>
        <taxon>Metazoa</taxon>
        <taxon>Ecdysozoa</taxon>
        <taxon>Arthropoda</taxon>
        <taxon>Hexapoda</taxon>
        <taxon>Insecta</taxon>
        <taxon>Pterygota</taxon>
        <taxon>Neoptera</taxon>
        <taxon>Endopterygota</taxon>
        <taxon>Coleoptera</taxon>
        <taxon>Polyphaga</taxon>
        <taxon>Cucujiformia</taxon>
        <taxon>Chrysomeloidea</taxon>
        <taxon>Chrysomelidae</taxon>
        <taxon>Galerucinae</taxon>
        <taxon>Diabroticina</taxon>
        <taxon>Diabroticites</taxon>
        <taxon>Diabrotica</taxon>
    </lineage>
</organism>
<dbReference type="Proteomes" id="UP001153709">
    <property type="component" value="Chromosome 1"/>
</dbReference>
<name>A0A9N9X636_DIABA</name>
<evidence type="ECO:0000313" key="1">
    <source>
        <dbReference type="EMBL" id="CAG9826201.1"/>
    </source>
</evidence>
<keyword evidence="2" id="KW-1185">Reference proteome</keyword>
<dbReference type="OrthoDB" id="6765465at2759"/>
<dbReference type="AlphaFoldDB" id="A0A9N9X636"/>
<proteinExistence type="predicted"/>
<protein>
    <submittedName>
        <fullName evidence="1">Uncharacterized protein</fullName>
    </submittedName>
</protein>
<accession>A0A9N9X636</accession>
<sequence length="99" mass="12116">MDYLRRSAITSRLERKTNESIRNNMNATETVIDRIERRGLKWFEHLLRIPDERWPQKLHRWKPPGRRKRGRPRCLWNEGIRRAMESRGLAEEHALDRED</sequence>